<dbReference type="InterPro" id="IPR050817">
    <property type="entry name" value="DjlA_DnaK_co-chaperone"/>
</dbReference>
<evidence type="ECO:0000256" key="1">
    <source>
        <dbReference type="SAM" id="MobiDB-lite"/>
    </source>
</evidence>
<reference evidence="4 5" key="1">
    <citation type="journal article" date="2018" name="J. Microbiol.">
        <title>Leifsonia flava sp. nov., a novel actinobacterium isolated from the rhizosphere of Aquilegia viridiflora.</title>
        <authorList>
            <person name="Cai Y."/>
            <person name="Tao W.Z."/>
            <person name="Ma Y.J."/>
            <person name="Cheng J."/>
            <person name="Zhang M.Y."/>
            <person name="Zhang Y.X."/>
        </authorList>
    </citation>
    <scope>NUCLEOTIDE SEQUENCE [LARGE SCALE GENOMIC DNA]</scope>
    <source>
        <strain evidence="4 5">SYP-B2174</strain>
    </source>
</reference>
<dbReference type="PROSITE" id="PS50076">
    <property type="entry name" value="DNAJ_2"/>
    <property type="match status" value="1"/>
</dbReference>
<feature type="compositionally biased region" description="Low complexity" evidence="1">
    <location>
        <begin position="283"/>
        <end position="293"/>
    </location>
</feature>
<feature type="transmembrane region" description="Helical" evidence="2">
    <location>
        <begin position="239"/>
        <end position="259"/>
    </location>
</feature>
<keyword evidence="5" id="KW-1185">Reference proteome</keyword>
<feature type="transmembrane region" description="Helical" evidence="2">
    <location>
        <begin position="178"/>
        <end position="201"/>
    </location>
</feature>
<dbReference type="InterPro" id="IPR036869">
    <property type="entry name" value="J_dom_sf"/>
</dbReference>
<dbReference type="EMBL" id="SPQZ01000003">
    <property type="protein sequence ID" value="TFV98533.1"/>
    <property type="molecule type" value="Genomic_DNA"/>
</dbReference>
<dbReference type="Proteomes" id="UP000298127">
    <property type="component" value="Unassembled WGS sequence"/>
</dbReference>
<name>A0A4Y9R4C8_9MICO</name>
<keyword evidence="2" id="KW-0812">Transmembrane</keyword>
<feature type="region of interest" description="Disordered" evidence="1">
    <location>
        <begin position="69"/>
        <end position="125"/>
    </location>
</feature>
<dbReference type="InterPro" id="IPR001623">
    <property type="entry name" value="DnaJ_domain"/>
</dbReference>
<sequence length="293" mass="29954">MTPERAAAILGVSPTATPTEIRAAYNARARLAHPDRFAGGTPKQQTDAAARFIRLTEAYEVLRLYGGRAGGPGPGHGPPASGASSATRPPHVDDNPAPRASGTSHRAPASGDYGPPRADDDGIWMTRPDHATREATRRQRAVVRGVVIVIAALVALVFSSNAVGLSPGSFGIPPHSDWFLPVMLVAELVCLLAVASCAGYAATGVPWLGRVGVALAGAVVLAFIASAIISAPFTFSTLVFTSFAAFVTASPFLALVLVGRSRQEARTHRASTSPGTGTGGPGTTDTDPAASGS</sequence>
<accession>A0A4Y9R4C8</accession>
<keyword evidence="2" id="KW-1133">Transmembrane helix</keyword>
<dbReference type="AlphaFoldDB" id="A0A4Y9R4C8"/>
<evidence type="ECO:0000313" key="5">
    <source>
        <dbReference type="Proteomes" id="UP000298127"/>
    </source>
</evidence>
<gene>
    <name evidence="4" type="ORF">E4M00_09345</name>
</gene>
<evidence type="ECO:0000259" key="3">
    <source>
        <dbReference type="PROSITE" id="PS50076"/>
    </source>
</evidence>
<evidence type="ECO:0000313" key="4">
    <source>
        <dbReference type="EMBL" id="TFV98533.1"/>
    </source>
</evidence>
<dbReference type="Gene3D" id="1.10.287.110">
    <property type="entry name" value="DnaJ domain"/>
    <property type="match status" value="1"/>
</dbReference>
<feature type="transmembrane region" description="Helical" evidence="2">
    <location>
        <begin position="141"/>
        <end position="158"/>
    </location>
</feature>
<dbReference type="PRINTS" id="PR00625">
    <property type="entry name" value="JDOMAIN"/>
</dbReference>
<dbReference type="PANTHER" id="PTHR24074">
    <property type="entry name" value="CO-CHAPERONE PROTEIN DJLA"/>
    <property type="match status" value="1"/>
</dbReference>
<feature type="transmembrane region" description="Helical" evidence="2">
    <location>
        <begin position="213"/>
        <end position="233"/>
    </location>
</feature>
<keyword evidence="2" id="KW-0472">Membrane</keyword>
<feature type="compositionally biased region" description="Low complexity" evidence="1">
    <location>
        <begin position="78"/>
        <end position="89"/>
    </location>
</feature>
<proteinExistence type="predicted"/>
<dbReference type="SUPFAM" id="SSF46565">
    <property type="entry name" value="Chaperone J-domain"/>
    <property type="match status" value="1"/>
</dbReference>
<feature type="region of interest" description="Disordered" evidence="1">
    <location>
        <begin position="266"/>
        <end position="293"/>
    </location>
</feature>
<protein>
    <submittedName>
        <fullName evidence="4">J domain-containing protein</fullName>
    </submittedName>
</protein>
<dbReference type="CDD" id="cd06257">
    <property type="entry name" value="DnaJ"/>
    <property type="match status" value="1"/>
</dbReference>
<dbReference type="SMART" id="SM00271">
    <property type="entry name" value="DnaJ"/>
    <property type="match status" value="1"/>
</dbReference>
<evidence type="ECO:0000256" key="2">
    <source>
        <dbReference type="SAM" id="Phobius"/>
    </source>
</evidence>
<dbReference type="Pfam" id="PF00226">
    <property type="entry name" value="DnaJ"/>
    <property type="match status" value="1"/>
</dbReference>
<comment type="caution">
    <text evidence="4">The sequence shown here is derived from an EMBL/GenBank/DDBJ whole genome shotgun (WGS) entry which is preliminary data.</text>
</comment>
<organism evidence="4 5">
    <name type="scientific">Orlajensenia leifsoniae</name>
    <dbReference type="NCBI Taxonomy" id="2561933"/>
    <lineage>
        <taxon>Bacteria</taxon>
        <taxon>Bacillati</taxon>
        <taxon>Actinomycetota</taxon>
        <taxon>Actinomycetes</taxon>
        <taxon>Micrococcales</taxon>
        <taxon>Microbacteriaceae</taxon>
        <taxon>Orlajensenia</taxon>
    </lineage>
</organism>
<feature type="domain" description="J" evidence="3">
    <location>
        <begin position="5"/>
        <end position="75"/>
    </location>
</feature>